<feature type="transmembrane region" description="Helical" evidence="8">
    <location>
        <begin position="6"/>
        <end position="23"/>
    </location>
</feature>
<dbReference type="EMBL" id="CP018762">
    <property type="protein sequence ID" value="APZ34125.1"/>
    <property type="molecule type" value="Genomic_DNA"/>
</dbReference>
<keyword evidence="4" id="KW-0125">Carotenoid biosynthesis</keyword>
<evidence type="ECO:0000256" key="3">
    <source>
        <dbReference type="ARBA" id="ARBA00022692"/>
    </source>
</evidence>
<evidence type="ECO:0000313" key="11">
    <source>
        <dbReference type="Proteomes" id="UP000187185"/>
    </source>
</evidence>
<feature type="domain" description="Lycopene cyclase" evidence="9">
    <location>
        <begin position="13"/>
        <end position="94"/>
    </location>
</feature>
<dbReference type="GO" id="GO:0016872">
    <property type="term" value="F:intramolecular lyase activity"/>
    <property type="evidence" value="ECO:0007669"/>
    <property type="project" value="InterPro"/>
</dbReference>
<feature type="transmembrane region" description="Helical" evidence="8">
    <location>
        <begin position="81"/>
        <end position="98"/>
    </location>
</feature>
<dbReference type="STRING" id="36805.BOH66_07565"/>
<evidence type="ECO:0000259" key="9">
    <source>
        <dbReference type="Pfam" id="PF18916"/>
    </source>
</evidence>
<keyword evidence="7" id="KW-0413">Isomerase</keyword>
<reference evidence="10 11" key="1">
    <citation type="submission" date="2016-12" db="EMBL/GenBank/DDBJ databases">
        <title>Complete genome sequence of Microbacterium aurum KACC 15219.</title>
        <authorList>
            <person name="Jung Y."/>
            <person name="Shin J.-H."/>
            <person name="Lee Y.-J."/>
            <person name="Yi H."/>
            <person name="Bahn Y.-S."/>
            <person name="Kim J.F."/>
            <person name="Lee D.-W."/>
        </authorList>
    </citation>
    <scope>NUCLEOTIDE SEQUENCE [LARGE SCALE GENOMIC DNA]</scope>
    <source>
        <strain evidence="10 11">KACC 15219</strain>
    </source>
</reference>
<dbReference type="KEGG" id="maur:BOH66_07565"/>
<dbReference type="AlphaFoldDB" id="A0A1P8U7Q0"/>
<evidence type="ECO:0000256" key="7">
    <source>
        <dbReference type="ARBA" id="ARBA00023235"/>
    </source>
</evidence>
<name>A0A1P8U7Q0_9MICO</name>
<proteinExistence type="predicted"/>
<gene>
    <name evidence="10" type="ORF">BOH66_07565</name>
</gene>
<protein>
    <submittedName>
        <fullName evidence="10">Lycopene cyclase</fullName>
    </submittedName>
</protein>
<evidence type="ECO:0000313" key="10">
    <source>
        <dbReference type="EMBL" id="APZ34125.1"/>
    </source>
</evidence>
<organism evidence="10 11">
    <name type="scientific">Microbacterium aurum</name>
    <dbReference type="NCBI Taxonomy" id="36805"/>
    <lineage>
        <taxon>Bacteria</taxon>
        <taxon>Bacillati</taxon>
        <taxon>Actinomycetota</taxon>
        <taxon>Actinomycetes</taxon>
        <taxon>Micrococcales</taxon>
        <taxon>Microbacteriaceae</taxon>
        <taxon>Microbacterium</taxon>
    </lineage>
</organism>
<evidence type="ECO:0000256" key="5">
    <source>
        <dbReference type="ARBA" id="ARBA00022989"/>
    </source>
</evidence>
<keyword evidence="11" id="KW-1185">Reference proteome</keyword>
<comment type="pathway">
    <text evidence="2">Carotenoid biosynthesis.</text>
</comment>
<evidence type="ECO:0000256" key="1">
    <source>
        <dbReference type="ARBA" id="ARBA00004141"/>
    </source>
</evidence>
<dbReference type="Pfam" id="PF18916">
    <property type="entry name" value="Lycopene_cyc"/>
    <property type="match status" value="1"/>
</dbReference>
<dbReference type="GO" id="GO:0016117">
    <property type="term" value="P:carotenoid biosynthetic process"/>
    <property type="evidence" value="ECO:0007669"/>
    <property type="project" value="UniProtKB-KW"/>
</dbReference>
<dbReference type="NCBIfam" id="TIGR03462">
    <property type="entry name" value="CarR_dom_SF"/>
    <property type="match status" value="1"/>
</dbReference>
<feature type="transmembrane region" description="Helical" evidence="8">
    <location>
        <begin position="35"/>
        <end position="61"/>
    </location>
</feature>
<dbReference type="RefSeq" id="WP_076690441.1">
    <property type="nucleotide sequence ID" value="NZ_CP018762.1"/>
</dbReference>
<keyword evidence="5 8" id="KW-1133">Transmembrane helix</keyword>
<keyword evidence="3 8" id="KW-0812">Transmembrane</keyword>
<dbReference type="GO" id="GO:0016020">
    <property type="term" value="C:membrane"/>
    <property type="evidence" value="ECO:0007669"/>
    <property type="project" value="UniProtKB-SubCell"/>
</dbReference>
<dbReference type="GO" id="GO:0045436">
    <property type="term" value="F:lycopene beta cyclase activity"/>
    <property type="evidence" value="ECO:0007669"/>
    <property type="project" value="UniProtKB-ARBA"/>
</dbReference>
<evidence type="ECO:0000256" key="2">
    <source>
        <dbReference type="ARBA" id="ARBA00004829"/>
    </source>
</evidence>
<comment type="subcellular location">
    <subcellularLocation>
        <location evidence="1">Membrane</location>
        <topology evidence="1">Multi-pass membrane protein</topology>
    </subcellularLocation>
</comment>
<dbReference type="Proteomes" id="UP000187185">
    <property type="component" value="Chromosome"/>
</dbReference>
<keyword evidence="6 8" id="KW-0472">Membrane</keyword>
<evidence type="ECO:0000256" key="6">
    <source>
        <dbReference type="ARBA" id="ARBA00023136"/>
    </source>
</evidence>
<dbReference type="OrthoDB" id="4411839at2"/>
<evidence type="ECO:0000256" key="8">
    <source>
        <dbReference type="SAM" id="Phobius"/>
    </source>
</evidence>
<sequence>MTYALIIVPFALLAAIVVAAAAVRVRRPRLGRRLAASAVTAVVLVLLTIVFDNLMVAAGLFTYPEHLISGIRVGLAPVEDLAYPVVAAFLLPAIADLLRRPGNVRTAGSAARNPKEPAS</sequence>
<accession>A0A1P8U7Q0</accession>
<dbReference type="InterPro" id="IPR017825">
    <property type="entry name" value="Lycopene_cyclase_dom"/>
</dbReference>
<evidence type="ECO:0000256" key="4">
    <source>
        <dbReference type="ARBA" id="ARBA00022746"/>
    </source>
</evidence>